<reference evidence="2" key="2">
    <citation type="journal article" date="2015" name="Fish Shellfish Immunol.">
        <title>Early steps in the European eel (Anguilla anguilla)-Vibrio vulnificus interaction in the gills: Role of the RtxA13 toxin.</title>
        <authorList>
            <person name="Callol A."/>
            <person name="Pajuelo D."/>
            <person name="Ebbesson L."/>
            <person name="Teles M."/>
            <person name="MacKenzie S."/>
            <person name="Amaro C."/>
        </authorList>
    </citation>
    <scope>NUCLEOTIDE SEQUENCE</scope>
</reference>
<proteinExistence type="predicted"/>
<name>A0A0E9WVW1_ANGAN</name>
<feature type="transmembrane region" description="Helical" evidence="1">
    <location>
        <begin position="21"/>
        <end position="42"/>
    </location>
</feature>
<sequence>MEQLSTHIYLETKRYQTKQSAHLVFLDLLFLYCSCTKQMLYFDLLITRKDYSKLFIWKRLRVWFF</sequence>
<protein>
    <submittedName>
        <fullName evidence="2">Uncharacterized protein</fullName>
    </submittedName>
</protein>
<keyword evidence="1" id="KW-0472">Membrane</keyword>
<accession>A0A0E9WVW1</accession>
<keyword evidence="1" id="KW-0812">Transmembrane</keyword>
<keyword evidence="1" id="KW-1133">Transmembrane helix</keyword>
<evidence type="ECO:0000313" key="2">
    <source>
        <dbReference type="EMBL" id="JAH94321.1"/>
    </source>
</evidence>
<evidence type="ECO:0000256" key="1">
    <source>
        <dbReference type="SAM" id="Phobius"/>
    </source>
</evidence>
<reference evidence="2" key="1">
    <citation type="submission" date="2014-11" db="EMBL/GenBank/DDBJ databases">
        <authorList>
            <person name="Amaro Gonzalez C."/>
        </authorList>
    </citation>
    <scope>NUCLEOTIDE SEQUENCE</scope>
</reference>
<organism evidence="2">
    <name type="scientific">Anguilla anguilla</name>
    <name type="common">European freshwater eel</name>
    <name type="synonym">Muraena anguilla</name>
    <dbReference type="NCBI Taxonomy" id="7936"/>
    <lineage>
        <taxon>Eukaryota</taxon>
        <taxon>Metazoa</taxon>
        <taxon>Chordata</taxon>
        <taxon>Craniata</taxon>
        <taxon>Vertebrata</taxon>
        <taxon>Euteleostomi</taxon>
        <taxon>Actinopterygii</taxon>
        <taxon>Neopterygii</taxon>
        <taxon>Teleostei</taxon>
        <taxon>Anguilliformes</taxon>
        <taxon>Anguillidae</taxon>
        <taxon>Anguilla</taxon>
    </lineage>
</organism>
<dbReference type="EMBL" id="GBXM01014256">
    <property type="protein sequence ID" value="JAH94321.1"/>
    <property type="molecule type" value="Transcribed_RNA"/>
</dbReference>
<dbReference type="AlphaFoldDB" id="A0A0E9WVW1"/>